<keyword evidence="3" id="KW-1185">Reference proteome</keyword>
<feature type="region of interest" description="Disordered" evidence="1">
    <location>
        <begin position="52"/>
        <end position="100"/>
    </location>
</feature>
<accession>A0AAV4PC75</accession>
<name>A0AAV4PC75_CAEEX</name>
<dbReference type="EMBL" id="BPLR01004408">
    <property type="protein sequence ID" value="GIX94681.1"/>
    <property type="molecule type" value="Genomic_DNA"/>
</dbReference>
<evidence type="ECO:0000256" key="1">
    <source>
        <dbReference type="SAM" id="MobiDB-lite"/>
    </source>
</evidence>
<evidence type="ECO:0000313" key="2">
    <source>
        <dbReference type="EMBL" id="GIX94681.1"/>
    </source>
</evidence>
<organism evidence="2 3">
    <name type="scientific">Caerostris extrusa</name>
    <name type="common">Bark spider</name>
    <name type="synonym">Caerostris bankana</name>
    <dbReference type="NCBI Taxonomy" id="172846"/>
    <lineage>
        <taxon>Eukaryota</taxon>
        <taxon>Metazoa</taxon>
        <taxon>Ecdysozoa</taxon>
        <taxon>Arthropoda</taxon>
        <taxon>Chelicerata</taxon>
        <taxon>Arachnida</taxon>
        <taxon>Araneae</taxon>
        <taxon>Araneomorphae</taxon>
        <taxon>Entelegynae</taxon>
        <taxon>Araneoidea</taxon>
        <taxon>Araneidae</taxon>
        <taxon>Caerostris</taxon>
    </lineage>
</organism>
<evidence type="ECO:0000313" key="3">
    <source>
        <dbReference type="Proteomes" id="UP001054945"/>
    </source>
</evidence>
<protein>
    <submittedName>
        <fullName evidence="2">Uncharacterized protein</fullName>
    </submittedName>
</protein>
<sequence>MRMNIKIECLTEPKHFLLSRFASYFCAPHPCFLSKREGGSFRECGVHVRSSPHPSVHRFDGQRDGGGSVREMRWDPEGRRNGLSSSHSRSRTNFIWFTGY</sequence>
<proteinExistence type="predicted"/>
<comment type="caution">
    <text evidence="2">The sequence shown here is derived from an EMBL/GenBank/DDBJ whole genome shotgun (WGS) entry which is preliminary data.</text>
</comment>
<dbReference type="AlphaFoldDB" id="A0AAV4PC75"/>
<reference evidence="2 3" key="1">
    <citation type="submission" date="2021-06" db="EMBL/GenBank/DDBJ databases">
        <title>Caerostris extrusa draft genome.</title>
        <authorList>
            <person name="Kono N."/>
            <person name="Arakawa K."/>
        </authorList>
    </citation>
    <scope>NUCLEOTIDE SEQUENCE [LARGE SCALE GENOMIC DNA]</scope>
</reference>
<gene>
    <name evidence="2" type="ORF">CEXT_276401</name>
</gene>
<feature type="compositionally biased region" description="Basic and acidic residues" evidence="1">
    <location>
        <begin position="70"/>
        <end position="80"/>
    </location>
</feature>
<dbReference type="Proteomes" id="UP001054945">
    <property type="component" value="Unassembled WGS sequence"/>
</dbReference>
<feature type="compositionally biased region" description="Polar residues" evidence="1">
    <location>
        <begin position="82"/>
        <end position="100"/>
    </location>
</feature>